<dbReference type="GeneID" id="19887986"/>
<evidence type="ECO:0000256" key="1">
    <source>
        <dbReference type="ARBA" id="ARBA00022898"/>
    </source>
</evidence>
<dbReference type="GO" id="GO:0008483">
    <property type="term" value="F:transaminase activity"/>
    <property type="evidence" value="ECO:0007669"/>
    <property type="project" value="UniProtKB-KW"/>
</dbReference>
<evidence type="ECO:0000313" key="4">
    <source>
        <dbReference type="EMBL" id="EJP66003.1"/>
    </source>
</evidence>
<dbReference type="PANTHER" id="PTHR43092:SF2">
    <property type="entry name" value="HERCYNYLCYSTEINE SULFOXIDE LYASE"/>
    <property type="match status" value="1"/>
</dbReference>
<dbReference type="OrthoDB" id="5978656at2759"/>
<dbReference type="RefSeq" id="XP_008598293.1">
    <property type="nucleotide sequence ID" value="XM_008600071.1"/>
</dbReference>
<dbReference type="SUPFAM" id="SSF53383">
    <property type="entry name" value="PLP-dependent transferases"/>
    <property type="match status" value="1"/>
</dbReference>
<dbReference type="EMBL" id="JH725161">
    <property type="protein sequence ID" value="EJP66003.1"/>
    <property type="molecule type" value="Genomic_DNA"/>
</dbReference>
<dbReference type="STRING" id="655819.J5JKR4"/>
<accession>J5JKR4</accession>
<evidence type="ECO:0000259" key="3">
    <source>
        <dbReference type="Pfam" id="PF00266"/>
    </source>
</evidence>
<feature type="compositionally biased region" description="Gly residues" evidence="2">
    <location>
        <begin position="375"/>
        <end position="391"/>
    </location>
</feature>
<evidence type="ECO:0000313" key="5">
    <source>
        <dbReference type="Proteomes" id="UP000002762"/>
    </source>
</evidence>
<feature type="region of interest" description="Disordered" evidence="2">
    <location>
        <begin position="375"/>
        <end position="394"/>
    </location>
</feature>
<proteinExistence type="predicted"/>
<organism evidence="4 5">
    <name type="scientific">Beauveria bassiana (strain ARSEF 2860)</name>
    <name type="common">White muscardine disease fungus</name>
    <name type="synonym">Tritirachium shiotae</name>
    <dbReference type="NCBI Taxonomy" id="655819"/>
    <lineage>
        <taxon>Eukaryota</taxon>
        <taxon>Fungi</taxon>
        <taxon>Dikarya</taxon>
        <taxon>Ascomycota</taxon>
        <taxon>Pezizomycotina</taxon>
        <taxon>Sordariomycetes</taxon>
        <taxon>Hypocreomycetidae</taxon>
        <taxon>Hypocreales</taxon>
        <taxon>Cordycipitaceae</taxon>
        <taxon>Beauveria</taxon>
    </lineage>
</organism>
<keyword evidence="4" id="KW-0808">Transferase</keyword>
<name>J5JKR4_BEAB2</name>
<reference evidence="4 5" key="1">
    <citation type="journal article" date="2012" name="Sci. Rep.">
        <title>Genomic perspectives on the evolution of fungal entomopathogenicity in Beauveria bassiana.</title>
        <authorList>
            <person name="Xiao G."/>
            <person name="Ying S.H."/>
            <person name="Zheng P."/>
            <person name="Wang Z.L."/>
            <person name="Zhang S."/>
            <person name="Xie X.Q."/>
            <person name="Shang Y."/>
            <person name="St Leger R.J."/>
            <person name="Zhao G.P."/>
            <person name="Wang C."/>
            <person name="Feng M.G."/>
        </authorList>
    </citation>
    <scope>NUCLEOTIDE SEQUENCE [LARGE SCALE GENOMIC DNA]</scope>
    <source>
        <strain evidence="4 5">ARSEF 2860</strain>
    </source>
</reference>
<dbReference type="Pfam" id="PF00266">
    <property type="entry name" value="Aminotran_5"/>
    <property type="match status" value="1"/>
</dbReference>
<dbReference type="Gene3D" id="3.40.640.10">
    <property type="entry name" value="Type I PLP-dependent aspartate aminotransferase-like (Major domain)"/>
    <property type="match status" value="1"/>
</dbReference>
<gene>
    <name evidence="4" type="ORF">BBA_04974</name>
</gene>
<keyword evidence="1" id="KW-0663">Pyridoxal phosphate</keyword>
<dbReference type="InterPro" id="IPR015421">
    <property type="entry name" value="PyrdxlP-dep_Trfase_major"/>
</dbReference>
<feature type="domain" description="Aminotransferase class V" evidence="3">
    <location>
        <begin position="74"/>
        <end position="255"/>
    </location>
</feature>
<dbReference type="InParanoid" id="J5JKR4"/>
<dbReference type="AlphaFoldDB" id="J5JKR4"/>
<dbReference type="InterPro" id="IPR000192">
    <property type="entry name" value="Aminotrans_V_dom"/>
</dbReference>
<sequence>MASANQTNVSSREKYLEFGGELKKLFPQAESWVNLNHGSYGTMPLEIREKFRAYQDLSEAAPDKFIRYDQGILLDESRQAVAELVNAPADTVVFVTNATEAVNTVFRNMKWNDDGKDVIIFFSTIYPACAKIADYMVDYFGTARVGIHEIALHYPLEDEEIIQQFRDAVAEIEKQGKRARICTFDVVSSNPGLVFPWEEMCKACKQLGVLSMVDGAQGIGMVKLDLAAADPDFFTSNCHKWLHVPRGCAILYCPLRNQHLVPTTLATSHGYTPQTTVRRDVLPPNTKNQFVRTFELIATKDRSQEIVTKDAIAWRRDVCGGEERIMAYLWDLNKRGCRRVAEQLKTWMLENKKGTLTNCAMGNIALPIRWQGETSAGGSGGGGGGGDGGSAQEGDVVVPEDDAAQVRTWMMKTMKDEYNTLMPLFAMGDRMWVRISAQIYLDMKDYDYGAKVLGELVARVAKGEYENLEQNWL</sequence>
<dbReference type="InterPro" id="IPR015424">
    <property type="entry name" value="PyrdxlP-dep_Trfase"/>
</dbReference>
<keyword evidence="4" id="KW-0032">Aminotransferase</keyword>
<dbReference type="HOGENOM" id="CLU_003433_3_0_1"/>
<keyword evidence="5" id="KW-1185">Reference proteome</keyword>
<evidence type="ECO:0000256" key="2">
    <source>
        <dbReference type="SAM" id="MobiDB-lite"/>
    </source>
</evidence>
<protein>
    <submittedName>
        <fullName evidence="4">Aminotransferase family protein (LolT)</fullName>
    </submittedName>
</protein>
<dbReference type="Proteomes" id="UP000002762">
    <property type="component" value="Unassembled WGS sequence"/>
</dbReference>
<dbReference type="PANTHER" id="PTHR43092">
    <property type="entry name" value="L-CYSTEINE DESULFHYDRASE"/>
    <property type="match status" value="1"/>
</dbReference>